<sequence>MTSGCCLEIGDDKICSPTERLPSSDWEHGLEYVVILGAMYFSDDASKQQTKQQIIDSLKQYLAGNVLATTTPFLYVHRALDFLRTVDSGLEFLTTAITHDTIDNFQTIIKMEEESTSVQVAEIRRRSDSFKTGGVEISVGSEVMEFTSKYGTRTKNTNTLGLTHNFVASVYFTRPHLMKEALARIEKQAMSTSDFNPSPSWLTELARKEKLHIDKLPISVAAGWVKADNFMQLLSEEDSGWYLVSQPGVSVTKAISENTMVNWRRYRDTRAAAFLQQKPLTKHTKDATVRQETRHTGHGEQTGGPSH</sequence>
<accession>A0AA38P7X0</accession>
<protein>
    <submittedName>
        <fullName evidence="2">Uncharacterized protein</fullName>
    </submittedName>
</protein>
<reference evidence="2" key="1">
    <citation type="submission" date="2022-08" db="EMBL/GenBank/DDBJ databases">
        <authorList>
            <consortium name="DOE Joint Genome Institute"/>
            <person name="Min B."/>
            <person name="Riley R."/>
            <person name="Sierra-Patev S."/>
            <person name="Naranjo-Ortiz M."/>
            <person name="Looney B."/>
            <person name="Konkel Z."/>
            <person name="Slot J.C."/>
            <person name="Sakamoto Y."/>
            <person name="Steenwyk J.L."/>
            <person name="Rokas A."/>
            <person name="Carro J."/>
            <person name="Camarero S."/>
            <person name="Ferreira P."/>
            <person name="Molpeceres G."/>
            <person name="Ruiz-Duenas F.J."/>
            <person name="Serrano A."/>
            <person name="Henrissat B."/>
            <person name="Drula E."/>
            <person name="Hughes K.W."/>
            <person name="Mata J.L."/>
            <person name="Ishikawa N.K."/>
            <person name="Vargas-Isla R."/>
            <person name="Ushijima S."/>
            <person name="Smith C.A."/>
            <person name="Ahrendt S."/>
            <person name="Andreopoulos W."/>
            <person name="He G."/>
            <person name="Labutti K."/>
            <person name="Lipzen A."/>
            <person name="Ng V."/>
            <person name="Sandor L."/>
            <person name="Barry K."/>
            <person name="Martinez A.T."/>
            <person name="Xiao Y."/>
            <person name="Gibbons J.G."/>
            <person name="Terashima K."/>
            <person name="Hibbett D.S."/>
            <person name="Grigoriev I.V."/>
        </authorList>
    </citation>
    <scope>NUCLEOTIDE SEQUENCE</scope>
    <source>
        <strain evidence="2">TFB9207</strain>
    </source>
</reference>
<dbReference type="AlphaFoldDB" id="A0AA38P7X0"/>
<gene>
    <name evidence="2" type="ORF">F5878DRAFT_190896</name>
</gene>
<feature type="compositionally biased region" description="Basic and acidic residues" evidence="1">
    <location>
        <begin position="283"/>
        <end position="298"/>
    </location>
</feature>
<dbReference type="EMBL" id="MU806209">
    <property type="protein sequence ID" value="KAJ3837998.1"/>
    <property type="molecule type" value="Genomic_DNA"/>
</dbReference>
<organism evidence="2 3">
    <name type="scientific">Lentinula raphanica</name>
    <dbReference type="NCBI Taxonomy" id="153919"/>
    <lineage>
        <taxon>Eukaryota</taxon>
        <taxon>Fungi</taxon>
        <taxon>Dikarya</taxon>
        <taxon>Basidiomycota</taxon>
        <taxon>Agaricomycotina</taxon>
        <taxon>Agaricomycetes</taxon>
        <taxon>Agaricomycetidae</taxon>
        <taxon>Agaricales</taxon>
        <taxon>Marasmiineae</taxon>
        <taxon>Omphalotaceae</taxon>
        <taxon>Lentinula</taxon>
    </lineage>
</organism>
<comment type="caution">
    <text evidence="2">The sequence shown here is derived from an EMBL/GenBank/DDBJ whole genome shotgun (WGS) entry which is preliminary data.</text>
</comment>
<proteinExistence type="predicted"/>
<feature type="region of interest" description="Disordered" evidence="1">
    <location>
        <begin position="278"/>
        <end position="307"/>
    </location>
</feature>
<name>A0AA38P7X0_9AGAR</name>
<dbReference type="Proteomes" id="UP001163846">
    <property type="component" value="Unassembled WGS sequence"/>
</dbReference>
<evidence type="ECO:0000313" key="2">
    <source>
        <dbReference type="EMBL" id="KAJ3837998.1"/>
    </source>
</evidence>
<evidence type="ECO:0000313" key="3">
    <source>
        <dbReference type="Proteomes" id="UP001163846"/>
    </source>
</evidence>
<evidence type="ECO:0000256" key="1">
    <source>
        <dbReference type="SAM" id="MobiDB-lite"/>
    </source>
</evidence>
<keyword evidence="3" id="KW-1185">Reference proteome</keyword>